<evidence type="ECO:0000313" key="4">
    <source>
        <dbReference type="Proteomes" id="UP000238083"/>
    </source>
</evidence>
<feature type="region of interest" description="Disordered" evidence="2">
    <location>
        <begin position="59"/>
        <end position="78"/>
    </location>
</feature>
<dbReference type="Proteomes" id="UP000238083">
    <property type="component" value="Unassembled WGS sequence"/>
</dbReference>
<organism evidence="3 4">
    <name type="scientific">Kineococcus rhizosphaerae</name>
    <dbReference type="NCBI Taxonomy" id="559628"/>
    <lineage>
        <taxon>Bacteria</taxon>
        <taxon>Bacillati</taxon>
        <taxon>Actinomycetota</taxon>
        <taxon>Actinomycetes</taxon>
        <taxon>Kineosporiales</taxon>
        <taxon>Kineosporiaceae</taxon>
        <taxon>Kineococcus</taxon>
    </lineage>
</organism>
<dbReference type="PANTHER" id="PTHR12697:SF5">
    <property type="entry name" value="DEOXYHYPUSINE HYDROXYLASE"/>
    <property type="match status" value="1"/>
</dbReference>
<accession>A0A2T0R4W1</accession>
<dbReference type="PANTHER" id="PTHR12697">
    <property type="entry name" value="PBS LYASE HEAT-LIKE PROTEIN"/>
    <property type="match status" value="1"/>
</dbReference>
<sequence>MSRFAAGVLVLSGVLASLVVVLAVVTAAAHVLRARHAARTARRRAELVPLVHALLDGDDDPADDAHAGSSSPGAADTDPLLDDLVLELLPRLRGADQKALQDVLTARGVVGRAAAQLTSREAWRRGRAAELLGNTGSSLYVPRLVALLADPVAEVRNAAARALGRIGDTAAVTPLLTGLQRRPGLPPGIVGMALLDLGTPALPFLREAVRGPAVPVRALAIDLLGHHNDTGALDVLLPVLAAEADPAALRLSAATALGRIGSPRATTALVAVLTSSGPFDLRVAAAEALGRIADPAACDALLVGMYARQPALAVACAEALARVGGAGRTQLSAHATALGPAGAAARAALDTLTVRAPRRPRAARVAL</sequence>
<reference evidence="3 4" key="1">
    <citation type="submission" date="2018-03" db="EMBL/GenBank/DDBJ databases">
        <title>Genomic Encyclopedia of Archaeal and Bacterial Type Strains, Phase II (KMG-II): from individual species to whole genera.</title>
        <authorList>
            <person name="Goeker M."/>
        </authorList>
    </citation>
    <scope>NUCLEOTIDE SEQUENCE [LARGE SCALE GENOMIC DNA]</scope>
    <source>
        <strain evidence="3 4">DSM 19711</strain>
    </source>
</reference>
<dbReference type="InterPro" id="IPR011989">
    <property type="entry name" value="ARM-like"/>
</dbReference>
<comment type="caution">
    <text evidence="3">The sequence shown here is derived from an EMBL/GenBank/DDBJ whole genome shotgun (WGS) entry which is preliminary data.</text>
</comment>
<dbReference type="EMBL" id="PVZF01000004">
    <property type="protein sequence ID" value="PRY15812.1"/>
    <property type="molecule type" value="Genomic_DNA"/>
</dbReference>
<evidence type="ECO:0000313" key="3">
    <source>
        <dbReference type="EMBL" id="PRY15812.1"/>
    </source>
</evidence>
<dbReference type="OrthoDB" id="3884680at2"/>
<dbReference type="InterPro" id="IPR016024">
    <property type="entry name" value="ARM-type_fold"/>
</dbReference>
<comment type="function">
    <text evidence="1">Catalyzes the hydroxylation of the N(6)-(4-aminobutyl)-L-lysine intermediate produced by deoxyhypusine synthase/DHPS on a critical lysine of the eukaryotic translation initiation factor 5A/eIF-5A. This is the second step of the post-translational modification of that lysine into an unusual amino acid residue named hypusine. Hypusination is unique to mature eIF-5A factor and is essential for its function.</text>
</comment>
<dbReference type="AlphaFoldDB" id="A0A2T0R4W1"/>
<dbReference type="Pfam" id="PF13646">
    <property type="entry name" value="HEAT_2"/>
    <property type="match status" value="2"/>
</dbReference>
<keyword evidence="4" id="KW-1185">Reference proteome</keyword>
<dbReference type="InterPro" id="IPR021133">
    <property type="entry name" value="HEAT_type_2"/>
</dbReference>
<dbReference type="RefSeq" id="WP_106209516.1">
    <property type="nucleotide sequence ID" value="NZ_PVZF01000004.1"/>
</dbReference>
<protein>
    <submittedName>
        <fullName evidence="3">HEAT repeat protein</fullName>
    </submittedName>
</protein>
<name>A0A2T0R4W1_9ACTN</name>
<dbReference type="SUPFAM" id="SSF48371">
    <property type="entry name" value="ARM repeat"/>
    <property type="match status" value="1"/>
</dbReference>
<gene>
    <name evidence="3" type="ORF">CLV37_10421</name>
</gene>
<evidence type="ECO:0000256" key="2">
    <source>
        <dbReference type="SAM" id="MobiDB-lite"/>
    </source>
</evidence>
<proteinExistence type="predicted"/>
<evidence type="ECO:0000256" key="1">
    <source>
        <dbReference type="ARBA" id="ARBA00045876"/>
    </source>
</evidence>
<dbReference type="GO" id="GO:0016491">
    <property type="term" value="F:oxidoreductase activity"/>
    <property type="evidence" value="ECO:0007669"/>
    <property type="project" value="TreeGrafter"/>
</dbReference>
<dbReference type="PROSITE" id="PS50077">
    <property type="entry name" value="HEAT_REPEAT"/>
    <property type="match status" value="1"/>
</dbReference>
<feature type="compositionally biased region" description="Low complexity" evidence="2">
    <location>
        <begin position="67"/>
        <end position="78"/>
    </location>
</feature>
<dbReference type="SMART" id="SM00567">
    <property type="entry name" value="EZ_HEAT"/>
    <property type="match status" value="5"/>
</dbReference>
<dbReference type="InterPro" id="IPR004155">
    <property type="entry name" value="PBS_lyase_HEAT"/>
</dbReference>
<dbReference type="Gene3D" id="1.25.10.10">
    <property type="entry name" value="Leucine-rich Repeat Variant"/>
    <property type="match status" value="2"/>
</dbReference>